<dbReference type="GO" id="GO:0004803">
    <property type="term" value="F:transposase activity"/>
    <property type="evidence" value="ECO:0007669"/>
    <property type="project" value="InterPro"/>
</dbReference>
<evidence type="ECO:0000259" key="1">
    <source>
        <dbReference type="Pfam" id="PF01526"/>
    </source>
</evidence>
<accession>A0A6F8T4S4</accession>
<evidence type="ECO:0000313" key="3">
    <source>
        <dbReference type="Proteomes" id="UP000502894"/>
    </source>
</evidence>
<gene>
    <name evidence="2" type="ORF">TUM19329_18100</name>
</gene>
<organism evidence="2 3">
    <name type="scientific">Legionella antarctica</name>
    <dbReference type="NCBI Taxonomy" id="2708020"/>
    <lineage>
        <taxon>Bacteria</taxon>
        <taxon>Pseudomonadati</taxon>
        <taxon>Pseudomonadota</taxon>
        <taxon>Gammaproteobacteria</taxon>
        <taxon>Legionellales</taxon>
        <taxon>Legionellaceae</taxon>
        <taxon>Legionella</taxon>
    </lineage>
</organism>
<dbReference type="Pfam" id="PF01526">
    <property type="entry name" value="DDE_Tnp_Tn3"/>
    <property type="match status" value="1"/>
</dbReference>
<dbReference type="GO" id="GO:0006313">
    <property type="term" value="P:DNA transposition"/>
    <property type="evidence" value="ECO:0007669"/>
    <property type="project" value="InterPro"/>
</dbReference>
<evidence type="ECO:0000313" key="2">
    <source>
        <dbReference type="EMBL" id="BCA95449.1"/>
    </source>
</evidence>
<dbReference type="AlphaFoldDB" id="A0A6F8T4S4"/>
<sequence length="439" mass="49860">MILYLKENPTDEQVDPHLFEFFVYQKMYRRLDKGLLCCNESVSYCDIDHDLIDDALVDDVEKIAHEFGYPNIPIYCSEHLDEVLNVLDNTWDRATKRISLGENPGFLIKETKSGEQEWSLGYDSLDKLDDAFFKTLTQVEIPDITMHIGNHVDMWRAFTHMKTRYHKKRKPVPLVVNACVLSDAFGIGEEKMADMSDLSHNLLRSTHEDFIRVDTLCPANDIASNLLHSLPIFKQWNLMDLQLLADADGQKLPTSESTIQSRYSKKFLGKEPGLSVYTLIANFVAVNAKNIGPNEYEGHCLYDVIFGNKTDIDIDMVTGDNHSLNQLNFVILDSIDIEYVPSIKNVKEATNDLFSVKSVDNYTGIIRPSGIIDKSLIQAEERGILRVLLSLLLQENTQSIIVKKINSSARYGRLKKALFEYNKSILSESPGKCLPLSPD</sequence>
<protein>
    <recommendedName>
        <fullName evidence="1">Tn3 transposase DDE domain-containing protein</fullName>
    </recommendedName>
</protein>
<dbReference type="EMBL" id="AP022839">
    <property type="protein sequence ID" value="BCA95449.1"/>
    <property type="molecule type" value="Genomic_DNA"/>
</dbReference>
<dbReference type="InterPro" id="IPR002513">
    <property type="entry name" value="Tn3_Tnp_DDE_dom"/>
</dbReference>
<feature type="domain" description="Tn3 transposase DDE" evidence="1">
    <location>
        <begin position="143"/>
        <end position="423"/>
    </location>
</feature>
<dbReference type="KEGG" id="lant:TUM19329_18100"/>
<name>A0A6F8T4S4_9GAMM</name>
<proteinExistence type="predicted"/>
<dbReference type="Proteomes" id="UP000502894">
    <property type="component" value="Chromosome"/>
</dbReference>
<keyword evidence="3" id="KW-1185">Reference proteome</keyword>
<reference evidence="2" key="1">
    <citation type="journal article" date="2020" name="Microbiol. Resour. Announc.">
        <title>Complete Genome Sequence of Novel Psychrotolerant Legionella Strain TUM19329, Isolated from Antarctic Lake Sediment.</title>
        <authorList>
            <person name="Shimada S."/>
            <person name="Nakai R."/>
            <person name="Aoki K."/>
            <person name="Shimoeda N."/>
            <person name="Ohno G."/>
            <person name="Miyazaki Y."/>
            <person name="Kudoh S."/>
            <person name="Imura S."/>
            <person name="Watanabe K."/>
            <person name="Ishii Y."/>
            <person name="Tateda K."/>
        </authorList>
    </citation>
    <scope>NUCLEOTIDE SEQUENCE [LARGE SCALE GENOMIC DNA]</scope>
    <source>
        <strain evidence="2">TUM19329</strain>
    </source>
</reference>